<evidence type="ECO:0000256" key="3">
    <source>
        <dbReference type="ARBA" id="ARBA00022741"/>
    </source>
</evidence>
<dbReference type="EMBL" id="CAKOFQ010006949">
    <property type="protein sequence ID" value="CAH1984073.1"/>
    <property type="molecule type" value="Genomic_DNA"/>
</dbReference>
<evidence type="ECO:0000256" key="2">
    <source>
        <dbReference type="ARBA" id="ARBA00022517"/>
    </source>
</evidence>
<evidence type="ECO:0000313" key="7">
    <source>
        <dbReference type="EMBL" id="CAH1984073.1"/>
    </source>
</evidence>
<evidence type="ECO:0000259" key="5">
    <source>
        <dbReference type="PROSITE" id="PS51710"/>
    </source>
</evidence>
<dbReference type="SUPFAM" id="SSF82051">
    <property type="entry name" value="Obg GTP-binding protein N-terminal domain"/>
    <property type="match status" value="1"/>
</dbReference>
<dbReference type="PIRSF" id="PIRSF002401">
    <property type="entry name" value="GTP_bd_Obg/CgtA"/>
    <property type="match status" value="1"/>
</dbReference>
<evidence type="ECO:0000313" key="8">
    <source>
        <dbReference type="Proteomes" id="UP001152888"/>
    </source>
</evidence>
<dbReference type="NCBIfam" id="TIGR00231">
    <property type="entry name" value="small_GTP"/>
    <property type="match status" value="1"/>
</dbReference>
<keyword evidence="8" id="KW-1185">Reference proteome</keyword>
<keyword evidence="3" id="KW-0547">Nucleotide-binding</keyword>
<dbReference type="SUPFAM" id="SSF52540">
    <property type="entry name" value="P-loop containing nucleoside triphosphate hydrolases"/>
    <property type="match status" value="1"/>
</dbReference>
<dbReference type="PRINTS" id="PR00326">
    <property type="entry name" value="GTP1OBG"/>
</dbReference>
<keyword evidence="4" id="KW-0342">GTP-binding</keyword>
<dbReference type="PROSITE" id="PS51883">
    <property type="entry name" value="OBG"/>
    <property type="match status" value="1"/>
</dbReference>
<dbReference type="Pfam" id="PF01018">
    <property type="entry name" value="GTP1_OBG"/>
    <property type="match status" value="1"/>
</dbReference>
<dbReference type="FunFam" id="2.70.210.12:FF:000001">
    <property type="entry name" value="GTPase Obg"/>
    <property type="match status" value="1"/>
</dbReference>
<dbReference type="InterPro" id="IPR045086">
    <property type="entry name" value="OBG_GTPase"/>
</dbReference>
<evidence type="ECO:0000256" key="4">
    <source>
        <dbReference type="ARBA" id="ARBA00023134"/>
    </source>
</evidence>
<dbReference type="NCBIfam" id="NF008956">
    <property type="entry name" value="PRK12299.1"/>
    <property type="match status" value="1"/>
</dbReference>
<gene>
    <name evidence="7" type="ORF">ACAOBT_LOCUS15891</name>
</gene>
<organism evidence="7 8">
    <name type="scientific">Acanthoscelides obtectus</name>
    <name type="common">Bean weevil</name>
    <name type="synonym">Bruchus obtectus</name>
    <dbReference type="NCBI Taxonomy" id="200917"/>
    <lineage>
        <taxon>Eukaryota</taxon>
        <taxon>Metazoa</taxon>
        <taxon>Ecdysozoa</taxon>
        <taxon>Arthropoda</taxon>
        <taxon>Hexapoda</taxon>
        <taxon>Insecta</taxon>
        <taxon>Pterygota</taxon>
        <taxon>Neoptera</taxon>
        <taxon>Endopterygota</taxon>
        <taxon>Coleoptera</taxon>
        <taxon>Polyphaga</taxon>
        <taxon>Cucujiformia</taxon>
        <taxon>Chrysomeloidea</taxon>
        <taxon>Chrysomelidae</taxon>
        <taxon>Bruchinae</taxon>
        <taxon>Bruchini</taxon>
        <taxon>Acanthoscelides</taxon>
    </lineage>
</organism>
<dbReference type="Proteomes" id="UP001152888">
    <property type="component" value="Unassembled WGS sequence"/>
</dbReference>
<accession>A0A9P0L4L7</accession>
<dbReference type="InterPro" id="IPR006073">
    <property type="entry name" value="GTP-bd"/>
</dbReference>
<dbReference type="InterPro" id="IPR031167">
    <property type="entry name" value="G_OBG"/>
</dbReference>
<dbReference type="PANTHER" id="PTHR11702:SF31">
    <property type="entry name" value="MITOCHONDRIAL RIBOSOME-ASSOCIATED GTPASE 2"/>
    <property type="match status" value="1"/>
</dbReference>
<dbReference type="GO" id="GO:0005525">
    <property type="term" value="F:GTP binding"/>
    <property type="evidence" value="ECO:0007669"/>
    <property type="project" value="UniProtKB-KW"/>
</dbReference>
<dbReference type="OrthoDB" id="347018at2759"/>
<dbReference type="InterPro" id="IPR006169">
    <property type="entry name" value="GTP1_OBG_dom"/>
</dbReference>
<dbReference type="PROSITE" id="PS51710">
    <property type="entry name" value="G_OBG"/>
    <property type="match status" value="1"/>
</dbReference>
<feature type="domain" description="OBG-type G" evidence="5">
    <location>
        <begin position="194"/>
        <end position="360"/>
    </location>
</feature>
<dbReference type="InterPro" id="IPR036726">
    <property type="entry name" value="GTP1_OBG_dom_sf"/>
</dbReference>
<dbReference type="CDD" id="cd01898">
    <property type="entry name" value="Obg"/>
    <property type="match status" value="1"/>
</dbReference>
<dbReference type="GO" id="GO:0000287">
    <property type="term" value="F:magnesium ion binding"/>
    <property type="evidence" value="ECO:0007669"/>
    <property type="project" value="InterPro"/>
</dbReference>
<evidence type="ECO:0008006" key="9">
    <source>
        <dbReference type="Google" id="ProtNLM"/>
    </source>
</evidence>
<dbReference type="NCBIfam" id="TIGR02729">
    <property type="entry name" value="Obg_CgtA"/>
    <property type="match status" value="1"/>
</dbReference>
<dbReference type="InterPro" id="IPR014100">
    <property type="entry name" value="GTP-bd_Obg/CgtA"/>
</dbReference>
<dbReference type="InterPro" id="IPR005225">
    <property type="entry name" value="Small_GTP-bd"/>
</dbReference>
<protein>
    <recommendedName>
        <fullName evidence="9">Mitochondrial ribosome-associated GTPase 2</fullName>
    </recommendedName>
</protein>
<dbReference type="AlphaFoldDB" id="A0A9P0L4L7"/>
<dbReference type="PANTHER" id="PTHR11702">
    <property type="entry name" value="DEVELOPMENTALLY REGULATED GTP-BINDING PROTEIN-RELATED"/>
    <property type="match status" value="1"/>
</dbReference>
<sequence length="374" mass="41034">MVFLRNFATPLILVRWCSQRLPQPLRSRKGKSIRNTTQNFADFRRLKAIAGTGGDGCISFLSIYANEFAGPDGGDGGNGGHVIFKATYDIKDLNHVPTLIRAECGEKGGNKDCHGKNAEHHIVDVPVGTIIKNKEGNIIGDLDKEGLMFVAARGGAGGKGNHFFCNDTEQAPKICEYGATGEQLDYTLEIRSMAHIGLIGYPNAGKSTLLQAMSRARPKIAPYPFTTVKPHLGMVLYDDYEQIAVADLPGLIPDSHKNRGLGIRFLKHAERCAALVIVVDTSLPEPEEAIYVLRHEMKQFSEELANRPQIIAANKMDLPGADKNVKRLQDTAGNAQVVPISAKMGTNIVELLRKMRLIYDECNEVNRKSEEQLG</sequence>
<comment type="caution">
    <text evidence="7">The sequence shown here is derived from an EMBL/GenBank/DDBJ whole genome shotgun (WGS) entry which is preliminary data.</text>
</comment>
<dbReference type="GO" id="GO:0042254">
    <property type="term" value="P:ribosome biogenesis"/>
    <property type="evidence" value="ECO:0007669"/>
    <property type="project" value="UniProtKB-UniRule"/>
</dbReference>
<dbReference type="GO" id="GO:0005739">
    <property type="term" value="C:mitochondrion"/>
    <property type="evidence" value="ECO:0007669"/>
    <property type="project" value="TreeGrafter"/>
</dbReference>
<keyword evidence="2" id="KW-0690">Ribosome biogenesis</keyword>
<reference evidence="7" key="1">
    <citation type="submission" date="2022-03" db="EMBL/GenBank/DDBJ databases">
        <authorList>
            <person name="Sayadi A."/>
        </authorList>
    </citation>
    <scope>NUCLEOTIDE SEQUENCE</scope>
</reference>
<comment type="similarity">
    <text evidence="1">Belongs to the TRAFAC class OBG-HflX-like GTPase superfamily. OBG GTPase family.</text>
</comment>
<dbReference type="Pfam" id="PF01926">
    <property type="entry name" value="MMR_HSR1"/>
    <property type="match status" value="1"/>
</dbReference>
<dbReference type="InterPro" id="IPR027417">
    <property type="entry name" value="P-loop_NTPase"/>
</dbReference>
<evidence type="ECO:0000256" key="1">
    <source>
        <dbReference type="ARBA" id="ARBA00007699"/>
    </source>
</evidence>
<dbReference type="GO" id="GO:0003924">
    <property type="term" value="F:GTPase activity"/>
    <property type="evidence" value="ECO:0007669"/>
    <property type="project" value="InterPro"/>
</dbReference>
<evidence type="ECO:0000259" key="6">
    <source>
        <dbReference type="PROSITE" id="PS51883"/>
    </source>
</evidence>
<name>A0A9P0L4L7_ACAOB</name>
<proteinExistence type="inferred from homology"/>
<dbReference type="Gene3D" id="3.40.50.300">
    <property type="entry name" value="P-loop containing nucleotide triphosphate hydrolases"/>
    <property type="match status" value="1"/>
</dbReference>
<feature type="domain" description="Obg" evidence="6">
    <location>
        <begin position="38"/>
        <end position="193"/>
    </location>
</feature>
<dbReference type="Gene3D" id="2.70.210.12">
    <property type="entry name" value="GTP1/OBG domain"/>
    <property type="match status" value="1"/>
</dbReference>